<keyword evidence="5 17" id="KW-0436">Ligase</keyword>
<dbReference type="CDD" id="cd05936">
    <property type="entry name" value="FC-FACS_FadD_like"/>
    <property type="match status" value="1"/>
</dbReference>
<evidence type="ECO:0000259" key="16">
    <source>
        <dbReference type="Pfam" id="PF13193"/>
    </source>
</evidence>
<evidence type="ECO:0000313" key="18">
    <source>
        <dbReference type="EMBL" id="GJN51381.1"/>
    </source>
</evidence>
<organism evidence="17 19">
    <name type="scientific">Pseudomonas tohonis</name>
    <dbReference type="NCBI Taxonomy" id="2725477"/>
    <lineage>
        <taxon>Bacteria</taxon>
        <taxon>Pseudomonadati</taxon>
        <taxon>Pseudomonadota</taxon>
        <taxon>Gammaproteobacteria</taxon>
        <taxon>Pseudomonadales</taxon>
        <taxon>Pseudomonadaceae</taxon>
        <taxon>Pseudomonas</taxon>
    </lineage>
</organism>
<evidence type="ECO:0000256" key="1">
    <source>
        <dbReference type="ARBA" id="ARBA00001946"/>
    </source>
</evidence>
<dbReference type="InterPro" id="IPR020845">
    <property type="entry name" value="AMP-binding_CS"/>
</dbReference>
<dbReference type="Proteomes" id="UP000509383">
    <property type="component" value="Chromosome"/>
</dbReference>
<evidence type="ECO:0000256" key="2">
    <source>
        <dbReference type="ARBA" id="ARBA00004170"/>
    </source>
</evidence>
<dbReference type="GO" id="GO:0005524">
    <property type="term" value="F:ATP binding"/>
    <property type="evidence" value="ECO:0007669"/>
    <property type="project" value="UniProtKB-KW"/>
</dbReference>
<dbReference type="PANTHER" id="PTHR43767:SF8">
    <property type="entry name" value="LONG-CHAIN-FATTY-ACID--COA LIGASE"/>
    <property type="match status" value="1"/>
</dbReference>
<evidence type="ECO:0000256" key="10">
    <source>
        <dbReference type="ARBA" id="ARBA00023098"/>
    </source>
</evidence>
<dbReference type="InterPro" id="IPR025110">
    <property type="entry name" value="AMP-bd_C"/>
</dbReference>
<keyword evidence="7" id="KW-0276">Fatty acid metabolism</keyword>
<dbReference type="InterPro" id="IPR050237">
    <property type="entry name" value="ATP-dep_AMP-bd_enzyme"/>
</dbReference>
<keyword evidence="10" id="KW-0443">Lipid metabolism</keyword>
<evidence type="ECO:0000256" key="12">
    <source>
        <dbReference type="ARBA" id="ARBA00026121"/>
    </source>
</evidence>
<keyword evidence="20" id="KW-1185">Reference proteome</keyword>
<dbReference type="Pfam" id="PF00501">
    <property type="entry name" value="AMP-binding"/>
    <property type="match status" value="1"/>
</dbReference>
<evidence type="ECO:0000256" key="6">
    <source>
        <dbReference type="ARBA" id="ARBA00022741"/>
    </source>
</evidence>
<dbReference type="NCBIfam" id="NF004229">
    <property type="entry name" value="PRK05677.1"/>
    <property type="match status" value="1"/>
</dbReference>
<evidence type="ECO:0000256" key="5">
    <source>
        <dbReference type="ARBA" id="ARBA00022598"/>
    </source>
</evidence>
<dbReference type="Proteomes" id="UP001054892">
    <property type="component" value="Unassembled WGS sequence"/>
</dbReference>
<evidence type="ECO:0000256" key="9">
    <source>
        <dbReference type="ARBA" id="ARBA00022842"/>
    </source>
</evidence>
<name>A0A6J4E0P2_9PSED</name>
<feature type="domain" description="AMP-dependent synthetase/ligase" evidence="15">
    <location>
        <begin position="31"/>
        <end position="419"/>
    </location>
</feature>
<dbReference type="SUPFAM" id="SSF56801">
    <property type="entry name" value="Acetyl-CoA synthetase-like"/>
    <property type="match status" value="1"/>
</dbReference>
<comment type="subcellular location">
    <subcellularLocation>
        <location evidence="2">Membrane</location>
        <topology evidence="2">Peripheral membrane protein</topology>
    </subcellularLocation>
</comment>
<feature type="domain" description="AMP-binding enzyme C-terminal" evidence="16">
    <location>
        <begin position="470"/>
        <end position="545"/>
    </location>
</feature>
<sequence>MTENFWKDKYPAGIPAEINADAYPNIQAVLKESCQRFADKPAFSNLGKTITYGELYELSGAFAAYLQQNTDLQPGDRIAVQLPNVLQYPIVVFGALRAGLTVVNTNPLYTAREMEHQFNDAGAKALVCLANMAHLAQDVLPRTGIKHVVVTEVGDMLPALKRLLVNSVVKYVKKMVPAYHLPQAVKLNDALAKGRGKPVKDASPAASDIAVLQYTGGTTGVAKGAMLTHRNLIANMLQCKALMGANLNEGCEVLITPLPLYHIYAFTFHCMSMMLTGNHNVLISNPRDLPTMVKELSNWKFTGFVGLNTLFVALCNNEDFRKLDFSALKLTLSGGMALQLAAAERWKDVTGCAICEGFGMTETSPVVSVNPFQSIQIGTIGIPVPSTLCKVVDDEGNDLAIGAIGELCVKGPQVMKGYWQRQDATDEILSADGWLKTGDIGLIQEDGYMRIVDRKKDMILVSGFNVYPNELEDVLATLPGVLQCAAIGIPDEKSGEAIKVFVVVKPGASLTKDEVMQHMRANVTGYKMPKAVEFRDSLPTTNVGKILRRELRDQELKKLKG</sequence>
<dbReference type="PROSITE" id="PS00455">
    <property type="entry name" value="AMP_BINDING"/>
    <property type="match status" value="1"/>
</dbReference>
<evidence type="ECO:0000256" key="7">
    <source>
        <dbReference type="ARBA" id="ARBA00022832"/>
    </source>
</evidence>
<evidence type="ECO:0000313" key="20">
    <source>
        <dbReference type="Proteomes" id="UP001054892"/>
    </source>
</evidence>
<reference evidence="17 19" key="1">
    <citation type="submission" date="2020-05" db="EMBL/GenBank/DDBJ databases">
        <title>Characterization of novel class B3 metallo-beta-lactamase from novel Pseudomonas species.</title>
        <authorList>
            <person name="Yamada K."/>
            <person name="Aoki K."/>
            <person name="Ishii Y."/>
        </authorList>
    </citation>
    <scope>NUCLEOTIDE SEQUENCE [LARGE SCALE GENOMIC DNA]</scope>
    <source>
        <strain evidence="17 19">TUM18999</strain>
        <strain evidence="18 20">TUM20286</strain>
    </source>
</reference>
<evidence type="ECO:0000256" key="11">
    <source>
        <dbReference type="ARBA" id="ARBA00023136"/>
    </source>
</evidence>
<evidence type="ECO:0000256" key="13">
    <source>
        <dbReference type="ARBA" id="ARBA00039545"/>
    </source>
</evidence>
<accession>A0A6J4E0P2</accession>
<evidence type="ECO:0000256" key="14">
    <source>
        <dbReference type="ARBA" id="ARBA00042773"/>
    </source>
</evidence>
<dbReference type="Pfam" id="PF13193">
    <property type="entry name" value="AMP-binding_C"/>
    <property type="match status" value="1"/>
</dbReference>
<keyword evidence="9" id="KW-0460">Magnesium</keyword>
<evidence type="ECO:0000313" key="17">
    <source>
        <dbReference type="EMBL" id="BCG23337.1"/>
    </source>
</evidence>
<comment type="cofactor">
    <cofactor evidence="1">
        <name>Mg(2+)</name>
        <dbReference type="ChEBI" id="CHEBI:18420"/>
    </cofactor>
</comment>
<dbReference type="EC" id="6.2.1.3" evidence="12"/>
<dbReference type="Gene3D" id="3.40.50.980">
    <property type="match status" value="2"/>
</dbReference>
<dbReference type="Gene3D" id="2.30.38.10">
    <property type="entry name" value="Luciferase, Domain 3"/>
    <property type="match status" value="1"/>
</dbReference>
<keyword evidence="6" id="KW-0547">Nucleotide-binding</keyword>
<protein>
    <recommendedName>
        <fullName evidence="13">Long-chain-fatty-acid--CoA ligase</fullName>
        <ecNumber evidence="12">6.2.1.3</ecNumber>
    </recommendedName>
    <alternativeName>
        <fullName evidence="14">Long-chain acyl-CoA synthetase</fullName>
    </alternativeName>
</protein>
<evidence type="ECO:0000313" key="19">
    <source>
        <dbReference type="Proteomes" id="UP000509383"/>
    </source>
</evidence>
<dbReference type="EMBL" id="BQKM01000002">
    <property type="protein sequence ID" value="GJN51381.1"/>
    <property type="molecule type" value="Genomic_DNA"/>
</dbReference>
<dbReference type="InterPro" id="IPR000873">
    <property type="entry name" value="AMP-dep_synth/lig_dom"/>
</dbReference>
<gene>
    <name evidence="17" type="primary">fadD1</name>
    <name evidence="17" type="ORF">TUM18999_15280</name>
    <name evidence="18" type="ORF">TUM20286_11330</name>
</gene>
<dbReference type="GO" id="GO:0004467">
    <property type="term" value="F:long-chain fatty acid-CoA ligase activity"/>
    <property type="evidence" value="ECO:0007669"/>
    <property type="project" value="UniProtKB-EC"/>
</dbReference>
<dbReference type="AlphaFoldDB" id="A0A6J4E0P2"/>
<evidence type="ECO:0000256" key="3">
    <source>
        <dbReference type="ARBA" id="ARBA00005005"/>
    </source>
</evidence>
<dbReference type="PANTHER" id="PTHR43767">
    <property type="entry name" value="LONG-CHAIN-FATTY-ACID--COA LIGASE"/>
    <property type="match status" value="1"/>
</dbReference>
<dbReference type="InterPro" id="IPR045851">
    <property type="entry name" value="AMP-bd_C_sf"/>
</dbReference>
<dbReference type="FunFam" id="3.40.50.12780:FF:000003">
    <property type="entry name" value="Long-chain-fatty-acid--CoA ligase FadD"/>
    <property type="match status" value="1"/>
</dbReference>
<comment type="pathway">
    <text evidence="3">Lipid metabolism; fatty acid beta-oxidation.</text>
</comment>
<comment type="similarity">
    <text evidence="4">Belongs to the ATP-dependent AMP-binding enzyme family.</text>
</comment>
<evidence type="ECO:0000256" key="4">
    <source>
        <dbReference type="ARBA" id="ARBA00006432"/>
    </source>
</evidence>
<dbReference type="GO" id="GO:0016020">
    <property type="term" value="C:membrane"/>
    <property type="evidence" value="ECO:0007669"/>
    <property type="project" value="UniProtKB-SubCell"/>
</dbReference>
<dbReference type="RefSeq" id="WP_173176399.1">
    <property type="nucleotide sequence ID" value="NZ_AP023189.1"/>
</dbReference>
<dbReference type="EMBL" id="AP023189">
    <property type="protein sequence ID" value="BCG23337.1"/>
    <property type="molecule type" value="Genomic_DNA"/>
</dbReference>
<proteinExistence type="inferred from homology"/>
<dbReference type="KEGG" id="ptw:TUM18999_15280"/>
<dbReference type="FunFam" id="3.30.300.30:FF:000006">
    <property type="entry name" value="Long-chain-fatty-acid--CoA ligase FadD"/>
    <property type="match status" value="1"/>
</dbReference>
<evidence type="ECO:0000256" key="8">
    <source>
        <dbReference type="ARBA" id="ARBA00022840"/>
    </source>
</evidence>
<evidence type="ECO:0000259" key="15">
    <source>
        <dbReference type="Pfam" id="PF00501"/>
    </source>
</evidence>
<dbReference type="Gene3D" id="3.30.300.30">
    <property type="match status" value="1"/>
</dbReference>
<keyword evidence="11" id="KW-0472">Membrane</keyword>
<keyword evidence="8" id="KW-0067">ATP-binding</keyword>